<evidence type="ECO:0000256" key="1">
    <source>
        <dbReference type="SAM" id="MobiDB-lite"/>
    </source>
</evidence>
<sequence length="198" mass="22890">MWKPTLPFHITEKIILSPIFYACEITVFGEKHQSSEHAYQLSKALRAGSLDVAEKIRNAKSALEAKRFGSTVKDPNDWDTQKLEVMEEIVSEKAEQVKAFRERIEKCENNTIFAEATHDAFWGTGLDPEATEHTDPNKWPGSNKLEQIVKKVAHKYKRRLRSVSIPRRGQHTPEDPQTLDKFLCEMKKNKKTNKKDRK</sequence>
<protein>
    <recommendedName>
        <fullName evidence="2">NADAR domain-containing protein</fullName>
    </recommendedName>
</protein>
<dbReference type="AlphaFoldDB" id="K1R602"/>
<accession>K1R602</accession>
<feature type="compositionally biased region" description="Basic residues" evidence="1">
    <location>
        <begin position="188"/>
        <end position="198"/>
    </location>
</feature>
<dbReference type="InterPro" id="IPR012816">
    <property type="entry name" value="NADAR"/>
</dbReference>
<gene>
    <name evidence="3" type="ORF">CGI_10026755</name>
</gene>
<feature type="domain" description="NADAR" evidence="2">
    <location>
        <begin position="24"/>
        <end position="152"/>
    </location>
</feature>
<reference evidence="3" key="1">
    <citation type="journal article" date="2012" name="Nature">
        <title>The oyster genome reveals stress adaptation and complexity of shell formation.</title>
        <authorList>
            <person name="Zhang G."/>
            <person name="Fang X."/>
            <person name="Guo X."/>
            <person name="Li L."/>
            <person name="Luo R."/>
            <person name="Xu F."/>
            <person name="Yang P."/>
            <person name="Zhang L."/>
            <person name="Wang X."/>
            <person name="Qi H."/>
            <person name="Xiong Z."/>
            <person name="Que H."/>
            <person name="Xie Y."/>
            <person name="Holland P.W."/>
            <person name="Paps J."/>
            <person name="Zhu Y."/>
            <person name="Wu F."/>
            <person name="Chen Y."/>
            <person name="Wang J."/>
            <person name="Peng C."/>
            <person name="Meng J."/>
            <person name="Yang L."/>
            <person name="Liu J."/>
            <person name="Wen B."/>
            <person name="Zhang N."/>
            <person name="Huang Z."/>
            <person name="Zhu Q."/>
            <person name="Feng Y."/>
            <person name="Mount A."/>
            <person name="Hedgecock D."/>
            <person name="Xu Z."/>
            <person name="Liu Y."/>
            <person name="Domazet-Loso T."/>
            <person name="Du Y."/>
            <person name="Sun X."/>
            <person name="Zhang S."/>
            <person name="Liu B."/>
            <person name="Cheng P."/>
            <person name="Jiang X."/>
            <person name="Li J."/>
            <person name="Fan D."/>
            <person name="Wang W."/>
            <person name="Fu W."/>
            <person name="Wang T."/>
            <person name="Wang B."/>
            <person name="Zhang J."/>
            <person name="Peng Z."/>
            <person name="Li Y."/>
            <person name="Li N."/>
            <person name="Wang J."/>
            <person name="Chen M."/>
            <person name="He Y."/>
            <person name="Tan F."/>
            <person name="Song X."/>
            <person name="Zheng Q."/>
            <person name="Huang R."/>
            <person name="Yang H."/>
            <person name="Du X."/>
            <person name="Chen L."/>
            <person name="Yang M."/>
            <person name="Gaffney P.M."/>
            <person name="Wang S."/>
            <person name="Luo L."/>
            <person name="She Z."/>
            <person name="Ming Y."/>
            <person name="Huang W."/>
            <person name="Zhang S."/>
            <person name="Huang B."/>
            <person name="Zhang Y."/>
            <person name="Qu T."/>
            <person name="Ni P."/>
            <person name="Miao G."/>
            <person name="Wang J."/>
            <person name="Wang Q."/>
            <person name="Steinberg C.E."/>
            <person name="Wang H."/>
            <person name="Li N."/>
            <person name="Qian L."/>
            <person name="Zhang G."/>
            <person name="Li Y."/>
            <person name="Yang H."/>
            <person name="Liu X."/>
            <person name="Wang J."/>
            <person name="Yin Y."/>
            <person name="Wang J."/>
        </authorList>
    </citation>
    <scope>NUCLEOTIDE SEQUENCE [LARGE SCALE GENOMIC DNA]</scope>
    <source>
        <strain evidence="3">05x7-T-G4-1.051#20</strain>
    </source>
</reference>
<dbReference type="NCBIfam" id="TIGR02464">
    <property type="entry name" value="ribofla_fusion"/>
    <property type="match status" value="1"/>
</dbReference>
<dbReference type="EMBL" id="JH823249">
    <property type="protein sequence ID" value="EKC41168.1"/>
    <property type="molecule type" value="Genomic_DNA"/>
</dbReference>
<dbReference type="SUPFAM" id="SSF143990">
    <property type="entry name" value="YbiA-like"/>
    <property type="match status" value="1"/>
</dbReference>
<evidence type="ECO:0000259" key="2">
    <source>
        <dbReference type="Pfam" id="PF08719"/>
    </source>
</evidence>
<organism evidence="3">
    <name type="scientific">Magallana gigas</name>
    <name type="common">Pacific oyster</name>
    <name type="synonym">Crassostrea gigas</name>
    <dbReference type="NCBI Taxonomy" id="29159"/>
    <lineage>
        <taxon>Eukaryota</taxon>
        <taxon>Metazoa</taxon>
        <taxon>Spiralia</taxon>
        <taxon>Lophotrochozoa</taxon>
        <taxon>Mollusca</taxon>
        <taxon>Bivalvia</taxon>
        <taxon>Autobranchia</taxon>
        <taxon>Pteriomorphia</taxon>
        <taxon>Ostreida</taxon>
        <taxon>Ostreoidea</taxon>
        <taxon>Ostreidae</taxon>
        <taxon>Magallana</taxon>
    </lineage>
</organism>
<dbReference type="InterPro" id="IPR037238">
    <property type="entry name" value="YbiA-like_sf"/>
</dbReference>
<dbReference type="CDD" id="cd15457">
    <property type="entry name" value="NADAR"/>
    <property type="match status" value="1"/>
</dbReference>
<dbReference type="Pfam" id="PF08719">
    <property type="entry name" value="NADAR"/>
    <property type="match status" value="1"/>
</dbReference>
<proteinExistence type="predicted"/>
<name>K1R602_MAGGI</name>
<dbReference type="Gene3D" id="1.10.357.40">
    <property type="entry name" value="YbiA-like"/>
    <property type="match status" value="1"/>
</dbReference>
<feature type="region of interest" description="Disordered" evidence="1">
    <location>
        <begin position="159"/>
        <end position="198"/>
    </location>
</feature>
<dbReference type="InParanoid" id="K1R602"/>
<evidence type="ECO:0000313" key="3">
    <source>
        <dbReference type="EMBL" id="EKC41168.1"/>
    </source>
</evidence>
<dbReference type="HOGENOM" id="CLU_101122_0_0_1"/>